<dbReference type="GO" id="GO:0071949">
    <property type="term" value="F:FAD binding"/>
    <property type="evidence" value="ECO:0007669"/>
    <property type="project" value="InterPro"/>
</dbReference>
<proteinExistence type="predicted"/>
<dbReference type="EMBL" id="BMIP01000012">
    <property type="protein sequence ID" value="GGD82712.1"/>
    <property type="molecule type" value="Genomic_DNA"/>
</dbReference>
<name>A0A917DZV5_9SPHN</name>
<dbReference type="InterPro" id="IPR036188">
    <property type="entry name" value="FAD/NAD-bd_sf"/>
</dbReference>
<evidence type="ECO:0000313" key="2">
    <source>
        <dbReference type="EMBL" id="GGD82712.1"/>
    </source>
</evidence>
<dbReference type="Proteomes" id="UP000612349">
    <property type="component" value="Unassembled WGS sequence"/>
</dbReference>
<sequence length="140" mass="15181">MYIHHGLLLHAPSDLVRFLGCGHATALHLLQATDPAAAPDKAADGDLNVLTQKAGLRHEETYRQFLEVKGGLVEIATAGTEHRADCRFIAGCDGFHCPSHKAVRMSVGKAFGRVYTFGWLGSLADVPLTGKIEDWSDDRT</sequence>
<dbReference type="InterPro" id="IPR002938">
    <property type="entry name" value="FAD-bd"/>
</dbReference>
<reference evidence="2" key="2">
    <citation type="submission" date="2020-09" db="EMBL/GenBank/DDBJ databases">
        <authorList>
            <person name="Sun Q."/>
            <person name="Zhou Y."/>
        </authorList>
    </citation>
    <scope>NUCLEOTIDE SEQUENCE</scope>
    <source>
        <strain evidence="2">CGMCC 1.15360</strain>
    </source>
</reference>
<evidence type="ECO:0000313" key="3">
    <source>
        <dbReference type="Proteomes" id="UP000612349"/>
    </source>
</evidence>
<gene>
    <name evidence="2" type="ORF">GCM10010990_35930</name>
</gene>
<comment type="caution">
    <text evidence="2">The sequence shown here is derived from an EMBL/GenBank/DDBJ whole genome shotgun (WGS) entry which is preliminary data.</text>
</comment>
<dbReference type="AlphaFoldDB" id="A0A917DZV5"/>
<feature type="domain" description="FAD-binding" evidence="1">
    <location>
        <begin position="76"/>
        <end position="129"/>
    </location>
</feature>
<protein>
    <recommendedName>
        <fullName evidence="1">FAD-binding domain-containing protein</fullName>
    </recommendedName>
</protein>
<dbReference type="Pfam" id="PF01494">
    <property type="entry name" value="FAD_binding_3"/>
    <property type="match status" value="1"/>
</dbReference>
<accession>A0A917DZV5</accession>
<dbReference type="Gene3D" id="3.50.50.60">
    <property type="entry name" value="FAD/NAD(P)-binding domain"/>
    <property type="match status" value="1"/>
</dbReference>
<evidence type="ECO:0000259" key="1">
    <source>
        <dbReference type="Pfam" id="PF01494"/>
    </source>
</evidence>
<dbReference type="Gene3D" id="3.30.9.10">
    <property type="entry name" value="D-Amino Acid Oxidase, subunit A, domain 2"/>
    <property type="match status" value="1"/>
</dbReference>
<organism evidence="2 3">
    <name type="scientific">Croceicoccus mobilis</name>
    <dbReference type="NCBI Taxonomy" id="1703339"/>
    <lineage>
        <taxon>Bacteria</taxon>
        <taxon>Pseudomonadati</taxon>
        <taxon>Pseudomonadota</taxon>
        <taxon>Alphaproteobacteria</taxon>
        <taxon>Sphingomonadales</taxon>
        <taxon>Erythrobacteraceae</taxon>
        <taxon>Croceicoccus</taxon>
    </lineage>
</organism>
<keyword evidence="3" id="KW-1185">Reference proteome</keyword>
<reference evidence="2" key="1">
    <citation type="journal article" date="2014" name="Int. J. Syst. Evol. Microbiol.">
        <title>Complete genome sequence of Corynebacterium casei LMG S-19264T (=DSM 44701T), isolated from a smear-ripened cheese.</title>
        <authorList>
            <consortium name="US DOE Joint Genome Institute (JGI-PGF)"/>
            <person name="Walter F."/>
            <person name="Albersmeier A."/>
            <person name="Kalinowski J."/>
            <person name="Ruckert C."/>
        </authorList>
    </citation>
    <scope>NUCLEOTIDE SEQUENCE</scope>
    <source>
        <strain evidence="2">CGMCC 1.15360</strain>
    </source>
</reference>